<dbReference type="EnsemblMetazoa" id="AALFPA23_007865.R10514">
    <property type="protein sequence ID" value="AALFPA23_007865.P10514"/>
    <property type="gene ID" value="AALFPA23_007865"/>
</dbReference>
<sequence>MPYISQFFFVDKLFVFTDQLLQMCKSVVLLYFKILAAANTTFSMEQYHKETPFYDGFTLAKHLICVYKIKEKEDAVLFIAMNRSVITTQTKILHPTGNCVKSFLDEIVSNDEDIIHDVDFLQRCNVSSKLHAPNKSTKIFVLALGSQTKFKVFVSFKSIFGSYISNIVNKFSQRLLMENRLRCVNTETNTIFCGTVKAKARLRIKEEVIKLTKSGLNGQWGVDSKKKLVVDNLEVIYYMQVKYVSCVNYCVGVKDVCFGLQILITWQRQWPKYSDLTKWFRLIRWYKLIIVAIGQHTVFRKFIVDALTNAYKSTNIFVVEINLNFDLKMCHDCINVGHKVSLYIIFQEKIYVIEYAKYLKAVNMEHLPNVGLRNCRWLDTSRVLPIVERFRKMRLYFIGNSTWHYILFNGTETKDNIAMTHQLMSNSFARNLLLYLADSHFSAAAVLINNLLLKCTAIITLAKGSSTAANTLTSTQLALIIFANSASRFTMGAYTKLKSQIVCFSFNLKGGACKCEHILLDRDLSYTLKTMCFVYFTKRKTNRSGLFYGSETNSRKVIEGRSRFISQRGVWYQHNYYRYDRWFHPSMLFSFHILQIFTNTVGVMAPIWIQTITIGRRRPTGSITDGRLLKSVLQVKNDYAALDKQATVDIGLEKAPKKDMHRKVLDPASIRGELIGSNNPWKIR</sequence>
<dbReference type="RefSeq" id="XP_062710803.1">
    <property type="nucleotide sequence ID" value="XM_062854819.1"/>
</dbReference>
<dbReference type="EnsemblMetazoa" id="AALFPA23_007865.R10515">
    <property type="protein sequence ID" value="AALFPA23_007865.P10515"/>
    <property type="gene ID" value="AALFPA23_007865"/>
</dbReference>
<reference evidence="2" key="1">
    <citation type="journal article" date="2015" name="Proc. Natl. Acad. Sci. U.S.A.">
        <title>Genome sequence of the Asian Tiger mosquito, Aedes albopictus, reveals insights into its biology, genetics, and evolution.</title>
        <authorList>
            <person name="Chen X.G."/>
            <person name="Jiang X."/>
            <person name="Gu J."/>
            <person name="Xu M."/>
            <person name="Wu Y."/>
            <person name="Deng Y."/>
            <person name="Zhang C."/>
            <person name="Bonizzoni M."/>
            <person name="Dermauw W."/>
            <person name="Vontas J."/>
            <person name="Armbruster P."/>
            <person name="Huang X."/>
            <person name="Yang Y."/>
            <person name="Zhang H."/>
            <person name="He W."/>
            <person name="Peng H."/>
            <person name="Liu Y."/>
            <person name="Wu K."/>
            <person name="Chen J."/>
            <person name="Lirakis M."/>
            <person name="Topalis P."/>
            <person name="Van Leeuwen T."/>
            <person name="Hall A.B."/>
            <person name="Jiang X."/>
            <person name="Thorpe C."/>
            <person name="Mueller R.L."/>
            <person name="Sun C."/>
            <person name="Waterhouse R.M."/>
            <person name="Yan G."/>
            <person name="Tu Z.J."/>
            <person name="Fang X."/>
            <person name="James A.A."/>
        </authorList>
    </citation>
    <scope>NUCLEOTIDE SEQUENCE [LARGE SCALE GENOMIC DNA]</scope>
    <source>
        <strain evidence="2">Foshan</strain>
    </source>
</reference>
<dbReference type="Proteomes" id="UP000069940">
    <property type="component" value="Unassembled WGS sequence"/>
</dbReference>
<evidence type="ECO:0000313" key="2">
    <source>
        <dbReference type="Proteomes" id="UP000069940"/>
    </source>
</evidence>
<dbReference type="EnsemblMetazoa" id="AALFPA23_007865.R10517">
    <property type="protein sequence ID" value="AALFPA23_007865.P10517"/>
    <property type="gene ID" value="AALFPA23_007865"/>
</dbReference>
<dbReference type="RefSeq" id="XP_062710804.1">
    <property type="nucleotide sequence ID" value="XM_062854820.1"/>
</dbReference>
<dbReference type="RefSeq" id="XP_062710802.1">
    <property type="nucleotide sequence ID" value="XM_062854818.1"/>
</dbReference>
<organism evidence="1 2">
    <name type="scientific">Aedes albopictus</name>
    <name type="common">Asian tiger mosquito</name>
    <name type="synonym">Stegomyia albopicta</name>
    <dbReference type="NCBI Taxonomy" id="7160"/>
    <lineage>
        <taxon>Eukaryota</taxon>
        <taxon>Metazoa</taxon>
        <taxon>Ecdysozoa</taxon>
        <taxon>Arthropoda</taxon>
        <taxon>Hexapoda</taxon>
        <taxon>Insecta</taxon>
        <taxon>Pterygota</taxon>
        <taxon>Neoptera</taxon>
        <taxon>Endopterygota</taxon>
        <taxon>Diptera</taxon>
        <taxon>Nematocera</taxon>
        <taxon>Culicoidea</taxon>
        <taxon>Culicidae</taxon>
        <taxon>Culicinae</taxon>
        <taxon>Aedini</taxon>
        <taxon>Aedes</taxon>
        <taxon>Stegomyia</taxon>
    </lineage>
</organism>
<name>A0ABM1YCD7_AEDAL</name>
<proteinExistence type="predicted"/>
<evidence type="ECO:0000313" key="1">
    <source>
        <dbReference type="EnsemblMetazoa" id="AALFPA23_007865.P10515"/>
    </source>
</evidence>
<dbReference type="RefSeq" id="XP_062710805.1">
    <property type="nucleotide sequence ID" value="XM_062854821.1"/>
</dbReference>
<dbReference type="EnsemblMetazoa" id="AALFPA23_007865.R10516">
    <property type="protein sequence ID" value="AALFPA23_007865.P10516"/>
    <property type="gene ID" value="AALFPA23_007865"/>
</dbReference>
<accession>A0ABM1YCD7</accession>
<protein>
    <submittedName>
        <fullName evidence="1">Uncharacterized protein</fullName>
    </submittedName>
</protein>
<dbReference type="GeneID" id="115266039"/>
<reference evidence="1" key="2">
    <citation type="submission" date="2025-05" db="UniProtKB">
        <authorList>
            <consortium name="EnsemblMetazoa"/>
        </authorList>
    </citation>
    <scope>IDENTIFICATION</scope>
    <source>
        <strain evidence="1">Foshan</strain>
    </source>
</reference>
<keyword evidence="2" id="KW-1185">Reference proteome</keyword>